<feature type="transmembrane region" description="Helical" evidence="6">
    <location>
        <begin position="244"/>
        <end position="265"/>
    </location>
</feature>
<proteinExistence type="predicted"/>
<feature type="domain" description="Major facilitator superfamily (MFS) profile" evidence="7">
    <location>
        <begin position="91"/>
        <end position="481"/>
    </location>
</feature>
<organism evidence="8 9">
    <name type="scientific">Paraburkholderia podalyriae</name>
    <dbReference type="NCBI Taxonomy" id="1938811"/>
    <lineage>
        <taxon>Bacteria</taxon>
        <taxon>Pseudomonadati</taxon>
        <taxon>Pseudomonadota</taxon>
        <taxon>Betaproteobacteria</taxon>
        <taxon>Burkholderiales</taxon>
        <taxon>Burkholderiaceae</taxon>
        <taxon>Paraburkholderia</taxon>
    </lineage>
</organism>
<reference evidence="8 9" key="1">
    <citation type="submission" date="2019-09" db="EMBL/GenBank/DDBJ databases">
        <title>Paraburkholderia podalyriae sp. nov., A South African Podalyria-associated rhizobium.</title>
        <authorList>
            <person name="Mavima L."/>
            <person name="Beukes C.W."/>
            <person name="Palmer M."/>
            <person name="De Meyer S.E."/>
            <person name="James E.K."/>
            <person name="Maluk M."/>
            <person name="Avontuur J.R."/>
            <person name="Chan W.Y."/>
            <person name="Venter S.N."/>
            <person name="Steenkamp E.T."/>
        </authorList>
    </citation>
    <scope>NUCLEOTIDE SEQUENCE [LARGE SCALE GENOMIC DNA]</scope>
    <source>
        <strain evidence="8 9">WC7.3b</strain>
    </source>
</reference>
<dbReference type="Gene3D" id="1.20.1250.20">
    <property type="entry name" value="MFS general substrate transporter like domains"/>
    <property type="match status" value="1"/>
</dbReference>
<dbReference type="InterPro" id="IPR011701">
    <property type="entry name" value="MFS"/>
</dbReference>
<dbReference type="InterPro" id="IPR020846">
    <property type="entry name" value="MFS_dom"/>
</dbReference>
<comment type="caution">
    <text evidence="8">The sequence shown here is derived from an EMBL/GenBank/DDBJ whole genome shotgun (WGS) entry which is preliminary data.</text>
</comment>
<keyword evidence="9" id="KW-1185">Reference proteome</keyword>
<dbReference type="PANTHER" id="PTHR43385:SF1">
    <property type="entry name" value="RIBOFLAVIN TRANSPORTER RIBJ"/>
    <property type="match status" value="1"/>
</dbReference>
<keyword evidence="2" id="KW-0813">Transport</keyword>
<keyword evidence="5 6" id="KW-0472">Membrane</keyword>
<feature type="transmembrane region" description="Helical" evidence="6">
    <location>
        <begin position="332"/>
        <end position="353"/>
    </location>
</feature>
<evidence type="ECO:0000256" key="6">
    <source>
        <dbReference type="SAM" id="Phobius"/>
    </source>
</evidence>
<feature type="transmembrane region" description="Helical" evidence="6">
    <location>
        <begin position="153"/>
        <end position="173"/>
    </location>
</feature>
<dbReference type="InterPro" id="IPR052983">
    <property type="entry name" value="MFS_Riboflavin_Transporter"/>
</dbReference>
<evidence type="ECO:0000259" key="7">
    <source>
        <dbReference type="PROSITE" id="PS50850"/>
    </source>
</evidence>
<keyword evidence="4 6" id="KW-1133">Transmembrane helix</keyword>
<dbReference type="PANTHER" id="PTHR43385">
    <property type="entry name" value="RIBOFLAVIN TRANSPORTER RIBJ"/>
    <property type="match status" value="1"/>
</dbReference>
<evidence type="ECO:0000256" key="5">
    <source>
        <dbReference type="ARBA" id="ARBA00023136"/>
    </source>
</evidence>
<dbReference type="Pfam" id="PF07690">
    <property type="entry name" value="MFS_1"/>
    <property type="match status" value="1"/>
</dbReference>
<feature type="transmembrane region" description="Helical" evidence="6">
    <location>
        <begin position="88"/>
        <end position="114"/>
    </location>
</feature>
<comment type="subcellular location">
    <subcellularLocation>
        <location evidence="1">Membrane</location>
        <topology evidence="1">Multi-pass membrane protein</topology>
    </subcellularLocation>
</comment>
<feature type="transmembrane region" description="Helical" evidence="6">
    <location>
        <begin position="301"/>
        <end position="326"/>
    </location>
</feature>
<dbReference type="InterPro" id="IPR036259">
    <property type="entry name" value="MFS_trans_sf"/>
</dbReference>
<gene>
    <name evidence="8" type="ORF">F6X42_25260</name>
</gene>
<evidence type="ECO:0000256" key="2">
    <source>
        <dbReference type="ARBA" id="ARBA00022448"/>
    </source>
</evidence>
<name>A0ABR7PU16_9BURK</name>
<dbReference type="Proteomes" id="UP000736373">
    <property type="component" value="Unassembled WGS sequence"/>
</dbReference>
<feature type="transmembrane region" description="Helical" evidence="6">
    <location>
        <begin position="216"/>
        <end position="238"/>
    </location>
</feature>
<dbReference type="EMBL" id="VZQQ01000024">
    <property type="protein sequence ID" value="MBC8749773.1"/>
    <property type="molecule type" value="Genomic_DNA"/>
</dbReference>
<feature type="transmembrane region" description="Helical" evidence="6">
    <location>
        <begin position="179"/>
        <end position="204"/>
    </location>
</feature>
<sequence length="481" mass="50542">MKYDSAVLVSGCHKESITVAYASRTGSHSDSVMESKMILAARWLGSRSSRLIFNELFCSNIAANRGIDAAGKEHWSSSMNERPPDTNMLSVVVPLSLGQAALWGALYYAFAVILEPMCRELRWSTTAATAVFSASLLISGLAAVPIGRAADRYGARSFLVLGALLSALALALWSRTSNFVVFSALWGCLGITSVAALQTSNVVFAQHFPTEMKRAVVTSSLFTGLSAAIFVPLCQFLVCHEGWRGAVVVLALICIVCAVSFAVVVPRGKGTLESTLTLKKSEPKSLQNSNSLRKILFSARFWGVAIGLACNGAISTSLAVHIVGILNDKRYSSAQISIVVALVGPAQIAVRALLAMKGESLTTAFWGRVALGLQIVALTALWLCRPGSPATVLVYLFAICNGVVGGLTLVVAALITSELFGTANYGTVQGVLKMVSAFARSVGPVLFALAALAMKTDGAAIPVLVGLAVVSFVAFSAVIRG</sequence>
<feature type="transmembrane region" description="Helical" evidence="6">
    <location>
        <begin position="395"/>
        <end position="416"/>
    </location>
</feature>
<feature type="transmembrane region" description="Helical" evidence="6">
    <location>
        <begin position="437"/>
        <end position="454"/>
    </location>
</feature>
<feature type="transmembrane region" description="Helical" evidence="6">
    <location>
        <begin position="365"/>
        <end position="383"/>
    </location>
</feature>
<dbReference type="PROSITE" id="PS50850">
    <property type="entry name" value="MFS"/>
    <property type="match status" value="1"/>
</dbReference>
<evidence type="ECO:0000313" key="8">
    <source>
        <dbReference type="EMBL" id="MBC8749773.1"/>
    </source>
</evidence>
<dbReference type="SUPFAM" id="SSF103473">
    <property type="entry name" value="MFS general substrate transporter"/>
    <property type="match status" value="1"/>
</dbReference>
<evidence type="ECO:0000256" key="4">
    <source>
        <dbReference type="ARBA" id="ARBA00022989"/>
    </source>
</evidence>
<protein>
    <submittedName>
        <fullName evidence="8">MFS transporter</fullName>
    </submittedName>
</protein>
<feature type="transmembrane region" description="Helical" evidence="6">
    <location>
        <begin position="126"/>
        <end position="146"/>
    </location>
</feature>
<feature type="transmembrane region" description="Helical" evidence="6">
    <location>
        <begin position="460"/>
        <end position="479"/>
    </location>
</feature>
<evidence type="ECO:0000256" key="3">
    <source>
        <dbReference type="ARBA" id="ARBA00022692"/>
    </source>
</evidence>
<evidence type="ECO:0000256" key="1">
    <source>
        <dbReference type="ARBA" id="ARBA00004141"/>
    </source>
</evidence>
<accession>A0ABR7PU16</accession>
<evidence type="ECO:0000313" key="9">
    <source>
        <dbReference type="Proteomes" id="UP000736373"/>
    </source>
</evidence>
<keyword evidence="3 6" id="KW-0812">Transmembrane</keyword>